<name>A0A0L0EYB7_9EUKA</name>
<dbReference type="Proteomes" id="UP000054560">
    <property type="component" value="Unassembled WGS sequence"/>
</dbReference>
<dbReference type="GeneID" id="25918505"/>
<keyword evidence="2" id="KW-1185">Reference proteome</keyword>
<sequence>ADGSYAFNGIPLCEYTISVPEEVSATGGTKPIYEGHDNDDTKTEADVTIDLAQKDVIDVDFLYKVPAVISGTVTGYEDGEGIADVTVTVICTANTSIFYKVQTNADGTYVIDDVKDCDYTVSVPEAFNGEPIKGLSSKTVSITPADRTEEADFVYVPLGTISGYTLNDFDQSPLATVEVTLSCKGVDETRTTNTSGYYIFENLGDCNYTVTAPLSVTSDVFAGI</sequence>
<dbReference type="OrthoDB" id="21134at2759"/>
<dbReference type="Pfam" id="PF13620">
    <property type="entry name" value="CarboxypepD_reg"/>
    <property type="match status" value="1"/>
</dbReference>
<dbReference type="RefSeq" id="XP_014143389.1">
    <property type="nucleotide sequence ID" value="XM_014287914.1"/>
</dbReference>
<dbReference type="InterPro" id="IPR013783">
    <property type="entry name" value="Ig-like_fold"/>
</dbReference>
<dbReference type="SUPFAM" id="SSF49478">
    <property type="entry name" value="Cna protein B-type domain"/>
    <property type="match status" value="1"/>
</dbReference>
<reference evidence="1 2" key="1">
    <citation type="submission" date="2011-02" db="EMBL/GenBank/DDBJ databases">
        <title>The Genome Sequence of Sphaeroforma arctica JP610.</title>
        <authorList>
            <consortium name="The Broad Institute Genome Sequencing Platform"/>
            <person name="Russ C."/>
            <person name="Cuomo C."/>
            <person name="Young S.K."/>
            <person name="Zeng Q."/>
            <person name="Gargeya S."/>
            <person name="Alvarado L."/>
            <person name="Berlin A."/>
            <person name="Chapman S.B."/>
            <person name="Chen Z."/>
            <person name="Freedman E."/>
            <person name="Gellesch M."/>
            <person name="Goldberg J."/>
            <person name="Griggs A."/>
            <person name="Gujja S."/>
            <person name="Heilman E."/>
            <person name="Heiman D."/>
            <person name="Howarth C."/>
            <person name="Mehta T."/>
            <person name="Neiman D."/>
            <person name="Pearson M."/>
            <person name="Roberts A."/>
            <person name="Saif S."/>
            <person name="Shea T."/>
            <person name="Shenoy N."/>
            <person name="Sisk P."/>
            <person name="Stolte C."/>
            <person name="Sykes S."/>
            <person name="White J."/>
            <person name="Yandava C."/>
            <person name="Burger G."/>
            <person name="Gray M.W."/>
            <person name="Holland P.W.H."/>
            <person name="King N."/>
            <person name="Lang F.B.F."/>
            <person name="Roger A.J."/>
            <person name="Ruiz-Trillo I."/>
            <person name="Haas B."/>
            <person name="Nusbaum C."/>
            <person name="Birren B."/>
        </authorList>
    </citation>
    <scope>NUCLEOTIDE SEQUENCE [LARGE SCALE GENOMIC DNA]</scope>
    <source>
        <strain evidence="1 2">JP610</strain>
    </source>
</reference>
<accession>A0A0L0EYB7</accession>
<evidence type="ECO:0008006" key="3">
    <source>
        <dbReference type="Google" id="ProtNLM"/>
    </source>
</evidence>
<feature type="non-terminal residue" evidence="1">
    <location>
        <position position="1"/>
    </location>
</feature>
<dbReference type="Gene3D" id="2.60.40.1120">
    <property type="entry name" value="Carboxypeptidase-like, regulatory domain"/>
    <property type="match status" value="1"/>
</dbReference>
<dbReference type="EMBL" id="KQ254773">
    <property type="protein sequence ID" value="KNC69487.1"/>
    <property type="molecule type" value="Genomic_DNA"/>
</dbReference>
<dbReference type="InterPro" id="IPR013784">
    <property type="entry name" value="Carb-bd-like_fold"/>
</dbReference>
<gene>
    <name evidence="1" type="ORF">SARC_18001</name>
</gene>
<organism evidence="1 2">
    <name type="scientific">Sphaeroforma arctica JP610</name>
    <dbReference type="NCBI Taxonomy" id="667725"/>
    <lineage>
        <taxon>Eukaryota</taxon>
        <taxon>Ichthyosporea</taxon>
        <taxon>Ichthyophonida</taxon>
        <taxon>Sphaeroforma</taxon>
    </lineage>
</organism>
<dbReference type="GO" id="GO:0030246">
    <property type="term" value="F:carbohydrate binding"/>
    <property type="evidence" value="ECO:0007669"/>
    <property type="project" value="InterPro"/>
</dbReference>
<dbReference type="SUPFAM" id="SSF49452">
    <property type="entry name" value="Starch-binding domain-like"/>
    <property type="match status" value="1"/>
</dbReference>
<protein>
    <recommendedName>
        <fullName evidence="3">SD-repeat containing protein B domain-containing protein</fullName>
    </recommendedName>
</protein>
<proteinExistence type="predicted"/>
<dbReference type="AlphaFoldDB" id="A0A0L0EYB7"/>
<dbReference type="Gene3D" id="2.60.40.10">
    <property type="entry name" value="Immunoglobulins"/>
    <property type="match status" value="1"/>
</dbReference>
<evidence type="ECO:0000313" key="1">
    <source>
        <dbReference type="EMBL" id="KNC69487.1"/>
    </source>
</evidence>
<feature type="non-terminal residue" evidence="1">
    <location>
        <position position="224"/>
    </location>
</feature>
<dbReference type="eggNOG" id="ENOG502QR8U">
    <property type="taxonomic scope" value="Eukaryota"/>
</dbReference>
<evidence type="ECO:0000313" key="2">
    <source>
        <dbReference type="Proteomes" id="UP000054560"/>
    </source>
</evidence>